<dbReference type="Gene3D" id="3.40.710.10">
    <property type="entry name" value="DD-peptidase/beta-lactamase superfamily"/>
    <property type="match status" value="1"/>
</dbReference>
<protein>
    <submittedName>
        <fullName evidence="3">Serine hydrolase</fullName>
    </submittedName>
</protein>
<dbReference type="GO" id="GO:0016787">
    <property type="term" value="F:hydrolase activity"/>
    <property type="evidence" value="ECO:0007669"/>
    <property type="project" value="UniProtKB-KW"/>
</dbReference>
<sequence>MNKPSRQLSSLILATALGASAATTQAAGVTIGGTESDEQGSGFTALFSGDRFENFRHMKRFVPTSVMSPSPKPWQLGDSSDTLSYSGDFLGEETSLEDFIALSDTSALLVIKDGQIIYEQYRHGDSRDSLHTSFSVAKSFTSALLGIALAEGHIDSLDDPLRKYLPELDSPTFDGVTVEHVLQMSSGVRFDETYTDPESDINRMTAQVPPMTYLEYINQLEREHAPGTYNHYASVNTQLLGILLVRVTGESLTDYMTSRLWHPLGMEHKGLWTLDEQGIELAMGGLAASARDYAKLGLLYLNDGLRGDQRILPEGWVKASVTPDEPHLMPGENPNSSSVSGYQYQWWTPRNWDGDYLARGIWGQNIYVHPENRVVIVKLAADQKNFDPAYKLAYIDYLQDIAQSLGE</sequence>
<proteinExistence type="predicted"/>
<dbReference type="SUPFAM" id="SSF56601">
    <property type="entry name" value="beta-lactamase/transpeptidase-like"/>
    <property type="match status" value="1"/>
</dbReference>
<dbReference type="Pfam" id="PF00144">
    <property type="entry name" value="Beta-lactamase"/>
    <property type="match status" value="1"/>
</dbReference>
<comment type="caution">
    <text evidence="3">The sequence shown here is derived from an EMBL/GenBank/DDBJ whole genome shotgun (WGS) entry which is preliminary data.</text>
</comment>
<evidence type="ECO:0000259" key="2">
    <source>
        <dbReference type="Pfam" id="PF00144"/>
    </source>
</evidence>
<name>A0A939IMV4_9GAMM</name>
<keyword evidence="4" id="KW-1185">Reference proteome</keyword>
<dbReference type="InterPro" id="IPR050789">
    <property type="entry name" value="Diverse_Enzym_Activities"/>
</dbReference>
<dbReference type="EMBL" id="JAFKCZ010000011">
    <property type="protein sequence ID" value="MBN7797925.1"/>
    <property type="molecule type" value="Genomic_DNA"/>
</dbReference>
<dbReference type="AlphaFoldDB" id="A0A939IMV4"/>
<dbReference type="PANTHER" id="PTHR43283">
    <property type="entry name" value="BETA-LACTAMASE-RELATED"/>
    <property type="match status" value="1"/>
</dbReference>
<keyword evidence="1" id="KW-0732">Signal</keyword>
<dbReference type="InterPro" id="IPR001466">
    <property type="entry name" value="Beta-lactam-related"/>
</dbReference>
<evidence type="ECO:0000313" key="3">
    <source>
        <dbReference type="EMBL" id="MBN7797925.1"/>
    </source>
</evidence>
<feature type="domain" description="Beta-lactamase-related" evidence="2">
    <location>
        <begin position="107"/>
        <end position="393"/>
    </location>
</feature>
<keyword evidence="3" id="KW-0378">Hydrolase</keyword>
<dbReference type="PANTHER" id="PTHR43283:SF14">
    <property type="entry name" value="BLL8153 PROTEIN"/>
    <property type="match status" value="1"/>
</dbReference>
<gene>
    <name evidence="3" type="ORF">JYP50_15045</name>
</gene>
<feature type="chain" id="PRO_5036772948" evidence="1">
    <location>
        <begin position="22"/>
        <end position="407"/>
    </location>
</feature>
<dbReference type="RefSeq" id="WP_206561377.1">
    <property type="nucleotide sequence ID" value="NZ_JAFKCZ010000011.1"/>
</dbReference>
<organism evidence="3 4">
    <name type="scientific">Parahaliea mediterranea</name>
    <dbReference type="NCBI Taxonomy" id="651086"/>
    <lineage>
        <taxon>Bacteria</taxon>
        <taxon>Pseudomonadati</taxon>
        <taxon>Pseudomonadota</taxon>
        <taxon>Gammaproteobacteria</taxon>
        <taxon>Cellvibrionales</taxon>
        <taxon>Halieaceae</taxon>
        <taxon>Parahaliea</taxon>
    </lineage>
</organism>
<dbReference type="InterPro" id="IPR012338">
    <property type="entry name" value="Beta-lactam/transpept-like"/>
</dbReference>
<evidence type="ECO:0000313" key="4">
    <source>
        <dbReference type="Proteomes" id="UP000664303"/>
    </source>
</evidence>
<feature type="signal peptide" evidence="1">
    <location>
        <begin position="1"/>
        <end position="21"/>
    </location>
</feature>
<reference evidence="3" key="1">
    <citation type="submission" date="2021-02" db="EMBL/GenBank/DDBJ databases">
        <title>PHA producing bacteria isolated from coastal sediment in Guangdong, Shenzhen.</title>
        <authorList>
            <person name="Zheng W."/>
            <person name="Yu S."/>
            <person name="Huang Y."/>
        </authorList>
    </citation>
    <scope>NUCLEOTIDE SEQUENCE</scope>
    <source>
        <strain evidence="3">TN14-10</strain>
    </source>
</reference>
<evidence type="ECO:0000256" key="1">
    <source>
        <dbReference type="SAM" id="SignalP"/>
    </source>
</evidence>
<dbReference type="Proteomes" id="UP000664303">
    <property type="component" value="Unassembled WGS sequence"/>
</dbReference>
<accession>A0A939IMV4</accession>